<keyword evidence="6" id="KW-1185">Reference proteome</keyword>
<evidence type="ECO:0000313" key="6">
    <source>
        <dbReference type="Proteomes" id="UP000832041"/>
    </source>
</evidence>
<feature type="region of interest" description="Disordered" evidence="4">
    <location>
        <begin position="1"/>
        <end position="31"/>
    </location>
</feature>
<protein>
    <submittedName>
        <fullName evidence="5">LppX_LprAFG lipoprotein</fullName>
    </submittedName>
</protein>
<keyword evidence="3" id="KW-1003">Cell membrane</keyword>
<comment type="similarity">
    <text evidence="2">Belongs to the LppX/LprAFG lipoprotein family.</text>
</comment>
<keyword evidence="5" id="KW-0449">Lipoprotein</keyword>
<dbReference type="Proteomes" id="UP000832041">
    <property type="component" value="Chromosome"/>
</dbReference>
<accession>A0ABY4L2H6</accession>
<feature type="compositionally biased region" description="Polar residues" evidence="4">
    <location>
        <begin position="20"/>
        <end position="29"/>
    </location>
</feature>
<evidence type="ECO:0000256" key="1">
    <source>
        <dbReference type="ARBA" id="ARBA00004196"/>
    </source>
</evidence>
<dbReference type="InterPro" id="IPR029046">
    <property type="entry name" value="LolA/LolB/LppX"/>
</dbReference>
<proteinExistence type="inferred from homology"/>
<evidence type="ECO:0000256" key="2">
    <source>
        <dbReference type="ARBA" id="ARBA00009194"/>
    </source>
</evidence>
<dbReference type="RefSeq" id="WP_248590349.1">
    <property type="nucleotide sequence ID" value="NZ_BAABEB010000003.1"/>
</dbReference>
<evidence type="ECO:0000256" key="4">
    <source>
        <dbReference type="SAM" id="MobiDB-lite"/>
    </source>
</evidence>
<evidence type="ECO:0000256" key="3">
    <source>
        <dbReference type="ARBA" id="ARBA00022475"/>
    </source>
</evidence>
<name>A0ABY4L2H6_THEAE</name>
<evidence type="ECO:0000313" key="5">
    <source>
        <dbReference type="EMBL" id="UPT21871.1"/>
    </source>
</evidence>
<dbReference type="InterPro" id="IPR009830">
    <property type="entry name" value="LppX/LprAFG"/>
</dbReference>
<dbReference type="Gene3D" id="2.50.20.20">
    <property type="match status" value="1"/>
</dbReference>
<reference evidence="5 6" key="1">
    <citation type="submission" date="2020-04" db="EMBL/GenBank/DDBJ databases">
        <title>Thermobifida alba genome sequencing and assembly.</title>
        <authorList>
            <person name="Luzics S."/>
            <person name="Horvath B."/>
            <person name="Nagy I."/>
            <person name="Toth A."/>
            <person name="Nagy I."/>
            <person name="Kukolya J."/>
        </authorList>
    </citation>
    <scope>NUCLEOTIDE SEQUENCE [LARGE SCALE GENOMIC DNA]</scope>
    <source>
        <strain evidence="5 6">DSM 43795</strain>
    </source>
</reference>
<sequence length="232" mass="25299">MALTLTACGGAEEAPEPDTQEASTDSAGSESIFDRIRNLVEDTQQVDSYRARVTGTSEGEPLDMEIAYVSSPEPTMEMVMDTPEGAMTILVRGSEMLMGSAEEGWLRLDAGEEVIPQGSMQDPFEELDHLLASDDVQEEGTEEINGVPTTRYTGTYSVEEAGLREVPFTLWVREDGLPQRYRFTGFEGAEMTMDFLEFNSEVSVEFPSDDQILDLSDLEALQGLGELAGAGA</sequence>
<keyword evidence="3" id="KW-0472">Membrane</keyword>
<organism evidence="5 6">
    <name type="scientific">Thermobifida alba</name>
    <name type="common">Thermomonospora alba</name>
    <dbReference type="NCBI Taxonomy" id="53522"/>
    <lineage>
        <taxon>Bacteria</taxon>
        <taxon>Bacillati</taxon>
        <taxon>Actinomycetota</taxon>
        <taxon>Actinomycetes</taxon>
        <taxon>Streptosporangiales</taxon>
        <taxon>Nocardiopsidaceae</taxon>
        <taxon>Thermobifida</taxon>
    </lineage>
</organism>
<dbReference type="SUPFAM" id="SSF89392">
    <property type="entry name" value="Prokaryotic lipoproteins and lipoprotein localization factors"/>
    <property type="match status" value="1"/>
</dbReference>
<gene>
    <name evidence="5" type="ORF">FOF52_13660</name>
</gene>
<dbReference type="Pfam" id="PF07161">
    <property type="entry name" value="LppX_LprAFG"/>
    <property type="match status" value="1"/>
</dbReference>
<dbReference type="EMBL" id="CP051627">
    <property type="protein sequence ID" value="UPT21871.1"/>
    <property type="molecule type" value="Genomic_DNA"/>
</dbReference>
<comment type="subcellular location">
    <subcellularLocation>
        <location evidence="1">Cell envelope</location>
    </subcellularLocation>
</comment>